<dbReference type="PANTHER" id="PTHR42794">
    <property type="entry name" value="HEMIN IMPORT ATP-BINDING PROTEIN HMUV"/>
    <property type="match status" value="1"/>
</dbReference>
<dbReference type="InterPro" id="IPR003439">
    <property type="entry name" value="ABC_transporter-like_ATP-bd"/>
</dbReference>
<keyword evidence="3 7" id="KW-0067">ATP-binding</keyword>
<dbReference type="GO" id="GO:0005524">
    <property type="term" value="F:ATP binding"/>
    <property type="evidence" value="ECO:0007669"/>
    <property type="project" value="UniProtKB-KW"/>
</dbReference>
<dbReference type="RefSeq" id="WP_012662604.1">
    <property type="nucleotide sequence ID" value="NC_012108.1"/>
</dbReference>
<dbReference type="PANTHER" id="PTHR42794:SF1">
    <property type="entry name" value="HEMIN IMPORT ATP-BINDING PROTEIN HMUV"/>
    <property type="match status" value="1"/>
</dbReference>
<dbReference type="InterPro" id="IPR027417">
    <property type="entry name" value="P-loop_NTPase"/>
</dbReference>
<comment type="function">
    <text evidence="5">Part of the ABC transporter complex HmuTUV involved in hemin import. Responsible for energy coupling to the transport system.</text>
</comment>
<dbReference type="Pfam" id="PF00005">
    <property type="entry name" value="ABC_tran"/>
    <property type="match status" value="1"/>
</dbReference>
<feature type="domain" description="ABC transporter" evidence="6">
    <location>
        <begin position="3"/>
        <end position="239"/>
    </location>
</feature>
<protein>
    <submittedName>
        <fullName evidence="7">Fe(III) ABC-type transporter, ATP-binding protein</fullName>
    </submittedName>
</protein>
<name>C0QFF9_DESAH</name>
<dbReference type="GO" id="GO:0016887">
    <property type="term" value="F:ATP hydrolysis activity"/>
    <property type="evidence" value="ECO:0007669"/>
    <property type="project" value="InterPro"/>
</dbReference>
<gene>
    <name evidence="7" type="ordered locus">HRM2_02330</name>
</gene>
<dbReference type="FunFam" id="3.40.50.300:FF:000134">
    <property type="entry name" value="Iron-enterobactin ABC transporter ATP-binding protein"/>
    <property type="match status" value="1"/>
</dbReference>
<evidence type="ECO:0000313" key="7">
    <source>
        <dbReference type="EMBL" id="ACN13355.1"/>
    </source>
</evidence>
<evidence type="ECO:0000256" key="1">
    <source>
        <dbReference type="ARBA" id="ARBA00022448"/>
    </source>
</evidence>
<keyword evidence="1" id="KW-0813">Transport</keyword>
<dbReference type="OrthoDB" id="9809450at2"/>
<evidence type="ECO:0000259" key="6">
    <source>
        <dbReference type="PROSITE" id="PS50893"/>
    </source>
</evidence>
<organism evidence="7 8">
    <name type="scientific">Desulforapulum autotrophicum (strain ATCC 43914 / DSM 3382 / VKM B-1955 / HRM2)</name>
    <name type="common">Desulfobacterium autotrophicum</name>
    <dbReference type="NCBI Taxonomy" id="177437"/>
    <lineage>
        <taxon>Bacteria</taxon>
        <taxon>Pseudomonadati</taxon>
        <taxon>Thermodesulfobacteriota</taxon>
        <taxon>Desulfobacteria</taxon>
        <taxon>Desulfobacterales</taxon>
        <taxon>Desulfobacteraceae</taxon>
        <taxon>Desulforapulum</taxon>
    </lineage>
</organism>
<dbReference type="HOGENOM" id="CLU_000604_1_11_7"/>
<dbReference type="STRING" id="177437.HRM2_02330"/>
<dbReference type="PROSITE" id="PS50893">
    <property type="entry name" value="ABC_TRANSPORTER_2"/>
    <property type="match status" value="1"/>
</dbReference>
<dbReference type="eggNOG" id="COG1120">
    <property type="taxonomic scope" value="Bacteria"/>
</dbReference>
<dbReference type="SMART" id="SM00382">
    <property type="entry name" value="AAA"/>
    <property type="match status" value="1"/>
</dbReference>
<evidence type="ECO:0000256" key="4">
    <source>
        <dbReference type="ARBA" id="ARBA00022967"/>
    </source>
</evidence>
<evidence type="ECO:0000313" key="8">
    <source>
        <dbReference type="Proteomes" id="UP000000442"/>
    </source>
</evidence>
<keyword evidence="2" id="KW-0547">Nucleotide-binding</keyword>
<dbReference type="SUPFAM" id="SSF52540">
    <property type="entry name" value="P-loop containing nucleoside triphosphate hydrolases"/>
    <property type="match status" value="1"/>
</dbReference>
<dbReference type="EMBL" id="CP001087">
    <property type="protein sequence ID" value="ACN13355.1"/>
    <property type="molecule type" value="Genomic_DNA"/>
</dbReference>
<accession>C0QFF9</accession>
<dbReference type="KEGG" id="dat:HRM2_02330"/>
<reference evidence="7 8" key="1">
    <citation type="journal article" date="2009" name="Environ. Microbiol.">
        <title>Genome sequence of Desulfobacterium autotrophicum HRM2, a marine sulfate reducer oxidizing organic carbon completely to carbon dioxide.</title>
        <authorList>
            <person name="Strittmatter A.W."/>
            <person name="Liesegang H."/>
            <person name="Rabus R."/>
            <person name="Decker I."/>
            <person name="Amann J."/>
            <person name="Andres S."/>
            <person name="Henne A."/>
            <person name="Fricke W.F."/>
            <person name="Martinez-Arias R."/>
            <person name="Bartels D."/>
            <person name="Goesmann A."/>
            <person name="Krause L."/>
            <person name="Puehler A."/>
            <person name="Klenk H.P."/>
            <person name="Richter M."/>
            <person name="Schuler M."/>
            <person name="Gloeckner F.O."/>
            <person name="Meyerdierks A."/>
            <person name="Gottschalk G."/>
            <person name="Amann R."/>
        </authorList>
    </citation>
    <scope>NUCLEOTIDE SEQUENCE [LARGE SCALE GENOMIC DNA]</scope>
    <source>
        <strain evidence="8">ATCC 43914 / DSM 3382 / HRM2</strain>
    </source>
</reference>
<keyword evidence="8" id="KW-1185">Reference proteome</keyword>
<evidence type="ECO:0000256" key="2">
    <source>
        <dbReference type="ARBA" id="ARBA00022741"/>
    </source>
</evidence>
<dbReference type="AlphaFoldDB" id="C0QFF9"/>
<sequence length="261" mass="29670">MEMIVQNLGFAYDQKPVLQDINLRLKPGYFYSILGPNGCGKTTLLDLLIRHHRADTGTIMLEKKSIHDFTQKQLARAIALVCQGYDINFPFTVKEIVMMGRHPHIARFARPGSEDVQIVDRIMERTGIKGLMNRRINRLSGGERQRCVVARALCQATPLLFLDEAFSSMDINHTLRLLNIVKTEVLKSNRTVVSVFHDINLAAAWSDSLVFMKQGRIIAAGQTDDVLDEEMVRQVFEVESRVEFNPYSRARQASFKAGYLE</sequence>
<evidence type="ECO:0000256" key="3">
    <source>
        <dbReference type="ARBA" id="ARBA00022840"/>
    </source>
</evidence>
<evidence type="ECO:0000256" key="5">
    <source>
        <dbReference type="ARBA" id="ARBA00037066"/>
    </source>
</evidence>
<dbReference type="Proteomes" id="UP000000442">
    <property type="component" value="Chromosome"/>
</dbReference>
<dbReference type="InterPro" id="IPR003593">
    <property type="entry name" value="AAA+_ATPase"/>
</dbReference>
<keyword evidence="4" id="KW-1278">Translocase</keyword>
<dbReference type="Gene3D" id="3.40.50.300">
    <property type="entry name" value="P-loop containing nucleotide triphosphate hydrolases"/>
    <property type="match status" value="1"/>
</dbReference>
<dbReference type="CDD" id="cd03214">
    <property type="entry name" value="ABC_Iron-Siderophores_B12_Hemin"/>
    <property type="match status" value="1"/>
</dbReference>
<proteinExistence type="predicted"/>